<dbReference type="STRING" id="120956.SAMN05421791_103263"/>
<evidence type="ECO:0000313" key="1">
    <source>
        <dbReference type="EMBL" id="SDG17005.1"/>
    </source>
</evidence>
<keyword evidence="2" id="KW-1185">Reference proteome</keyword>
<organism evidence="1 2">
    <name type="scientific">Facklamia miroungae</name>
    <dbReference type="NCBI Taxonomy" id="120956"/>
    <lineage>
        <taxon>Bacteria</taxon>
        <taxon>Bacillati</taxon>
        <taxon>Bacillota</taxon>
        <taxon>Bacilli</taxon>
        <taxon>Lactobacillales</taxon>
        <taxon>Aerococcaceae</taxon>
        <taxon>Facklamia</taxon>
    </lineage>
</organism>
<reference evidence="1 2" key="1">
    <citation type="submission" date="2016-10" db="EMBL/GenBank/DDBJ databases">
        <authorList>
            <person name="de Groot N.N."/>
        </authorList>
    </citation>
    <scope>NUCLEOTIDE SEQUENCE [LARGE SCALE GENOMIC DNA]</scope>
    <source>
        <strain evidence="1 2">ATCC BAA-466</strain>
    </source>
</reference>
<dbReference type="Proteomes" id="UP000199708">
    <property type="component" value="Unassembled WGS sequence"/>
</dbReference>
<dbReference type="OrthoDB" id="2382185at2"/>
<name>A0A1G7S1U3_9LACT</name>
<evidence type="ECO:0000313" key="2">
    <source>
        <dbReference type="Proteomes" id="UP000199708"/>
    </source>
</evidence>
<dbReference type="Gene3D" id="3.30.310.160">
    <property type="entry name" value="YycH protein, domain 2"/>
    <property type="match status" value="1"/>
</dbReference>
<dbReference type="EMBL" id="FNCK01000003">
    <property type="protein sequence ID" value="SDG17005.1"/>
    <property type="molecule type" value="Genomic_DNA"/>
</dbReference>
<dbReference type="RefSeq" id="WP_090289667.1">
    <property type="nucleotide sequence ID" value="NZ_FNCK01000003.1"/>
</dbReference>
<dbReference type="InterPro" id="IPR042274">
    <property type="entry name" value="YycH/YycI_2"/>
</dbReference>
<protein>
    <submittedName>
        <fullName evidence="1">Two-component signal transduction system YycFG, regulatory protein YycH</fullName>
    </submittedName>
</protein>
<accession>A0A1G7S1U3</accession>
<gene>
    <name evidence="1" type="ORF">SAMN05421791_103263</name>
</gene>
<proteinExistence type="predicted"/>
<dbReference type="CDD" id="cd15787">
    <property type="entry name" value="YycH_N"/>
    <property type="match status" value="1"/>
</dbReference>
<dbReference type="AlphaFoldDB" id="A0A1G7S1U3"/>
<sequence>MKKRFWISVCLVLAIFINIVFSYFLINNQAFKTLYQKYSDFPKSDMQIGEVTIDQPYFQTHQLDLAGIVAPYQLIIKEAGKYYHAYQSQVIQEIHELTDQTILELTNNQPQIDPIKLDEIMSKNHIQFIYLTKLSLSLLEDMVEIPEGLSTQFKVNRIILPKDQTGRVYFVDSINKSFLEGRINPSINNKKLFSAIESGSQDRIEMLEYDINRDTVYLPKESLASPSQVYSLEKVPENNFIDPVFEGANFDITQPDLNNVRSYHTYNSSLMIDDDTNIMTVTHHNNQNNLRLRNEEDLVTQRDLLLKSLELSERFNYWGKDIRVFSDHNNQLIFRRFLAGMPIFSDPTLPDYGASKLNFVSQYNQLKLEKLQMPLIVLGVNITDLSSPQLVESGAEIKELLEEQNLKFSKFNQIILGFEWQKDMENFKKVNLVPKWFFVVGTQVYSIDQLKDGSLRIMLQQRDARTNA</sequence>